<proteinExistence type="predicted"/>
<dbReference type="PATRIC" id="fig|1379739.3.peg.4119"/>
<dbReference type="NCBIfam" id="NF041553">
    <property type="entry name" value="CBO2463_dom"/>
    <property type="match status" value="1"/>
</dbReference>
<dbReference type="RefSeq" id="WP_043032626.1">
    <property type="nucleotide sequence ID" value="NZ_JXSU01000009.1"/>
</dbReference>
<dbReference type="Proteomes" id="UP000032250">
    <property type="component" value="Unassembled WGS sequence"/>
</dbReference>
<dbReference type="HOGENOM" id="CLU_168918_1_0_9"/>
<organism evidence="1 2">
    <name type="scientific">Clostridium botulinum B2 450</name>
    <dbReference type="NCBI Taxonomy" id="1379739"/>
    <lineage>
        <taxon>Bacteria</taxon>
        <taxon>Bacillati</taxon>
        <taxon>Bacillota</taxon>
        <taxon>Clostridia</taxon>
        <taxon>Eubacteriales</taxon>
        <taxon>Clostridiaceae</taxon>
        <taxon>Clostridium</taxon>
    </lineage>
</organism>
<accession>A0A0D1BSV5</accession>
<gene>
    <name evidence="1" type="ORF">N495_18765</name>
</gene>
<dbReference type="AlphaFoldDB" id="A0A0D1BSV5"/>
<name>A0A0D1BSV5_CLOBO</name>
<dbReference type="OrthoDB" id="3233899at2"/>
<protein>
    <submittedName>
        <fullName evidence="1">Uncharacterized protein</fullName>
    </submittedName>
</protein>
<dbReference type="EMBL" id="JXSU01000009">
    <property type="protein sequence ID" value="KIS21861.1"/>
    <property type="molecule type" value="Genomic_DNA"/>
</dbReference>
<evidence type="ECO:0000313" key="1">
    <source>
        <dbReference type="EMBL" id="KIS21861.1"/>
    </source>
</evidence>
<dbReference type="InterPro" id="IPR048108">
    <property type="entry name" value="CBO2463_dom"/>
</dbReference>
<comment type="caution">
    <text evidence="1">The sequence shown here is derived from an EMBL/GenBank/DDBJ whole genome shotgun (WGS) entry which is preliminary data.</text>
</comment>
<sequence>MEVEITPKLVTGRIVQITEMSAKIELKGKMGIIHLPLRSVFTDKKLEIDEQVEIYISYAKVLK</sequence>
<reference evidence="1 2" key="1">
    <citation type="submission" date="2014-06" db="EMBL/GenBank/DDBJ databases">
        <title>Genome characterization of distinct group I Clostridium botulinum lineages.</title>
        <authorList>
            <person name="Giordani F."/>
            <person name="Anselmo A."/>
            <person name="Fillo S."/>
            <person name="Palozzi A.M."/>
            <person name="Fortunato A."/>
            <person name="Gentile B."/>
            <person name="Ciammaruconi A."/>
            <person name="Anniballi F."/>
            <person name="De Medici D."/>
            <person name="Lista F."/>
        </authorList>
    </citation>
    <scope>NUCLEOTIDE SEQUENCE [LARGE SCALE GENOMIC DNA]</scope>
    <source>
        <strain evidence="1 2">B2 450</strain>
    </source>
</reference>
<evidence type="ECO:0000313" key="2">
    <source>
        <dbReference type="Proteomes" id="UP000032250"/>
    </source>
</evidence>